<sequence>MNQSRRNFLKQAGLGITATYLSQSLFSCTSPTAASNSPFANVGIQLYSLRDQLAKDPKGTLQAVAKTGFKHVETFGVDLSKNEFWGVTIADLKKLLSDNNLQSHSGHYDLTGYLSKDPKAADSIARYIEVAKTLGQQYIIAPVPPMGNLNGLTSSDYQQYADLLNKAGEQTKAAGIKIGYHNHFWEFRDFPNGTKGLDILLAFTEPDLVDFELDLYWVEKAGLNPLTYFEKYPGRFSMWHLKDMDKNFVTPIIGKEFDGKPFPDLMKEIKYTEVGTGAIDFKSISTGEKQAGLKFAFVEQDDIYKDPFQSIKESYDYVQKNLVKA</sequence>
<proteinExistence type="predicted"/>
<dbReference type="EMBL" id="JAGKSB010000005">
    <property type="protein sequence ID" value="MBP3943032.1"/>
    <property type="molecule type" value="Genomic_DNA"/>
</dbReference>
<dbReference type="PANTHER" id="PTHR12110">
    <property type="entry name" value="HYDROXYPYRUVATE ISOMERASE"/>
    <property type="match status" value="1"/>
</dbReference>
<dbReference type="Proteomes" id="UP000679691">
    <property type="component" value="Unassembled WGS sequence"/>
</dbReference>
<dbReference type="Gene3D" id="3.20.20.150">
    <property type="entry name" value="Divalent-metal-dependent TIM barrel enzymes"/>
    <property type="match status" value="1"/>
</dbReference>
<feature type="domain" description="Xylose isomerase-like TIM barrel" evidence="1">
    <location>
        <begin position="61"/>
        <end position="272"/>
    </location>
</feature>
<dbReference type="PANTHER" id="PTHR12110:SF41">
    <property type="entry name" value="INOSOSE DEHYDRATASE"/>
    <property type="match status" value="1"/>
</dbReference>
<dbReference type="InterPro" id="IPR036237">
    <property type="entry name" value="Xyl_isomerase-like_sf"/>
</dbReference>
<evidence type="ECO:0000259" key="1">
    <source>
        <dbReference type="Pfam" id="PF01261"/>
    </source>
</evidence>
<gene>
    <name evidence="2" type="ORF">J5U18_05575</name>
</gene>
<keyword evidence="2" id="KW-0413">Isomerase</keyword>
<dbReference type="RefSeq" id="WP_353546522.1">
    <property type="nucleotide sequence ID" value="NZ_JAGKSB010000005.1"/>
</dbReference>
<dbReference type="PROSITE" id="PS51257">
    <property type="entry name" value="PROKAR_LIPOPROTEIN"/>
    <property type="match status" value="1"/>
</dbReference>
<dbReference type="SUPFAM" id="SSF51658">
    <property type="entry name" value="Xylose isomerase-like"/>
    <property type="match status" value="1"/>
</dbReference>
<dbReference type="PROSITE" id="PS51318">
    <property type="entry name" value="TAT"/>
    <property type="match status" value="1"/>
</dbReference>
<organism evidence="2 3">
    <name type="scientific">Rhinopithecimicrobium faecis</name>
    <dbReference type="NCBI Taxonomy" id="2820698"/>
    <lineage>
        <taxon>Bacteria</taxon>
        <taxon>Pseudomonadati</taxon>
        <taxon>Bacteroidota</taxon>
        <taxon>Sphingobacteriia</taxon>
        <taxon>Sphingobacteriales</taxon>
        <taxon>Sphingobacteriaceae</taxon>
        <taxon>Rhinopithecimicrobium</taxon>
    </lineage>
</organism>
<dbReference type="GO" id="GO:0016853">
    <property type="term" value="F:isomerase activity"/>
    <property type="evidence" value="ECO:0007669"/>
    <property type="project" value="UniProtKB-KW"/>
</dbReference>
<dbReference type="AlphaFoldDB" id="A0A8T4H7K6"/>
<dbReference type="InterPro" id="IPR013022">
    <property type="entry name" value="Xyl_isomerase-like_TIM-brl"/>
</dbReference>
<comment type="caution">
    <text evidence="2">The sequence shown here is derived from an EMBL/GenBank/DDBJ whole genome shotgun (WGS) entry which is preliminary data.</text>
</comment>
<dbReference type="Pfam" id="PF01261">
    <property type="entry name" value="AP_endonuc_2"/>
    <property type="match status" value="1"/>
</dbReference>
<name>A0A8T4H7K6_9SPHI</name>
<evidence type="ECO:0000313" key="3">
    <source>
        <dbReference type="Proteomes" id="UP000679691"/>
    </source>
</evidence>
<keyword evidence="3" id="KW-1185">Reference proteome</keyword>
<evidence type="ECO:0000313" key="2">
    <source>
        <dbReference type="EMBL" id="MBP3943032.1"/>
    </source>
</evidence>
<reference evidence="2" key="1">
    <citation type="submission" date="2021-03" db="EMBL/GenBank/DDBJ databases">
        <authorList>
            <person name="Lu T."/>
            <person name="Wang Q."/>
            <person name="Han X."/>
        </authorList>
    </citation>
    <scope>NUCLEOTIDE SEQUENCE</scope>
    <source>
        <strain evidence="2">WQ 2009</strain>
    </source>
</reference>
<dbReference type="InterPro" id="IPR050312">
    <property type="entry name" value="IolE/XylAMocC-like"/>
</dbReference>
<dbReference type="InterPro" id="IPR006311">
    <property type="entry name" value="TAT_signal"/>
</dbReference>
<accession>A0A8T4H7K6</accession>
<protein>
    <submittedName>
        <fullName evidence="2">Sugar phosphate isomerase/epimerase</fullName>
    </submittedName>
</protein>